<organism evidence="3 4">
    <name type="scientific">Schistosoma rodhaini</name>
    <dbReference type="NCBI Taxonomy" id="6188"/>
    <lineage>
        <taxon>Eukaryota</taxon>
        <taxon>Metazoa</taxon>
        <taxon>Spiralia</taxon>
        <taxon>Lophotrochozoa</taxon>
        <taxon>Platyhelminthes</taxon>
        <taxon>Trematoda</taxon>
        <taxon>Digenea</taxon>
        <taxon>Strigeidida</taxon>
        <taxon>Schistosomatoidea</taxon>
        <taxon>Schistosomatidae</taxon>
        <taxon>Schistosoma</taxon>
    </lineage>
</organism>
<keyword evidence="3" id="KW-1185">Reference proteome</keyword>
<evidence type="ECO:0000313" key="4">
    <source>
        <dbReference type="WBParaSite" id="SRDH1_45890.1"/>
    </source>
</evidence>
<feature type="compositionally biased region" description="Polar residues" evidence="2">
    <location>
        <begin position="429"/>
        <end position="443"/>
    </location>
</feature>
<dbReference type="WBParaSite" id="SRDH1_45890.1">
    <property type="protein sequence ID" value="SRDH1_45890.1"/>
    <property type="gene ID" value="SRDH1_45890"/>
</dbReference>
<evidence type="ECO:0000313" key="3">
    <source>
        <dbReference type="Proteomes" id="UP000050792"/>
    </source>
</evidence>
<feature type="region of interest" description="Disordered" evidence="2">
    <location>
        <begin position="126"/>
        <end position="172"/>
    </location>
</feature>
<feature type="compositionally biased region" description="Polar residues" evidence="2">
    <location>
        <begin position="656"/>
        <end position="683"/>
    </location>
</feature>
<feature type="region of interest" description="Disordered" evidence="2">
    <location>
        <begin position="1156"/>
        <end position="1201"/>
    </location>
</feature>
<evidence type="ECO:0000256" key="1">
    <source>
        <dbReference type="SAM" id="Coils"/>
    </source>
</evidence>
<reference evidence="4" key="2">
    <citation type="submission" date="2023-11" db="UniProtKB">
        <authorList>
            <consortium name="WormBaseParasite"/>
        </authorList>
    </citation>
    <scope>IDENTIFICATION</scope>
</reference>
<reference evidence="3" key="1">
    <citation type="submission" date="2022-06" db="EMBL/GenBank/DDBJ databases">
        <authorList>
            <person name="Berger JAMES D."/>
            <person name="Berger JAMES D."/>
        </authorList>
    </citation>
    <scope>NUCLEOTIDE SEQUENCE [LARGE SCALE GENOMIC DNA]</scope>
</reference>
<protein>
    <submittedName>
        <fullName evidence="4">Uncharacterized protein</fullName>
    </submittedName>
</protein>
<name>A0AA85FDI8_9TREM</name>
<accession>A0AA85FDI8</accession>
<dbReference type="Proteomes" id="UP000050792">
    <property type="component" value="Unassembled WGS sequence"/>
</dbReference>
<dbReference type="AlphaFoldDB" id="A0AA85FDI8"/>
<evidence type="ECO:0000256" key="2">
    <source>
        <dbReference type="SAM" id="MobiDB-lite"/>
    </source>
</evidence>
<feature type="region of interest" description="Disordered" evidence="2">
    <location>
        <begin position="411"/>
        <end position="443"/>
    </location>
</feature>
<proteinExistence type="predicted"/>
<keyword evidence="1" id="KW-0175">Coiled coil</keyword>
<feature type="compositionally biased region" description="Polar residues" evidence="2">
    <location>
        <begin position="136"/>
        <end position="151"/>
    </location>
</feature>
<feature type="compositionally biased region" description="Basic and acidic residues" evidence="2">
    <location>
        <begin position="163"/>
        <end position="172"/>
    </location>
</feature>
<feature type="coiled-coil region" evidence="1">
    <location>
        <begin position="347"/>
        <end position="409"/>
    </location>
</feature>
<feature type="region of interest" description="Disordered" evidence="2">
    <location>
        <begin position="656"/>
        <end position="684"/>
    </location>
</feature>
<feature type="compositionally biased region" description="Basic and acidic residues" evidence="2">
    <location>
        <begin position="1159"/>
        <end position="1183"/>
    </location>
</feature>
<sequence length="1259" mass="143402">MYSLENHRSSFNSDHHHQRHQNDTLFNTLKSSSSFSSTSCIAYDDDNDLDEVRIFLNKNEHDVTDDQDATSYELSEELSTKALRRNSSLSLSSLSSCSVLSKSFHRSIQSTSLRTSTPCRDINFTNNKIDTYPHPTKQTSSRRVVSAQSHRQQSKENLIPKSNHGEQHRTKNYHTDSVKQIPKESFTGNQMKNYHLDNHNSILAENPTRSEQLGCNTSSQEVLNKKLQRNQTNSKRDKQIKRYKLQNKRLGFDKKSKTHYMNTQYCSMDNSKTCAKKDFSSTYTSNGNKNVQEKTTDLSLMTNSTLSRPANSNSICQMYHHKKSNSLRSNDHQFIRVLSSDKDRRAIIKTENEKRQAIKQIQLLASEEALILAREKALERRQTKLIEIHKNLQLKHKQAEIRRKAIEASKQERFNQLSKQSQDYDRQKSISNRQQLQKPSNRLPSCRSNLLLNYRKMNNNSIKVSSLKDTNESMITSSVTTITTINTNTVTATIKCPFGFGSSTPRFVCYTSKELMHFKHSPVTKINNSNRVHSQFCNYGDRIISSSRQNSYTKQSFIKSEYYYYTNKRLVKSAHQDTTNHINNTNDKLHYQNWQSLSLYLDCDSINTRTSIGSDQSIIPTEQPGGKVLLSSKNKHRIHKTTTNSVDGNVDSRRLNCSTQSSSKSPSFITKTKSIQKSTNSPRSMRITKRSSIQSLTSIILSSSTFNSSKQSLPVKQSCKVLQQNLNKYNCFESRNINNTKHTIVHCQTVNSHKLLDAGKRNLKQMNSLDIQSLNKSFIDQRKANPNIDMKVDQSENERIERKNDEKLPIIITTTQGNVQKTSIDSSNSPPTFKDHQIIADLIIEEILQNITDENISKTTDEQFMETDENEAKTVKHQMESLGLTSTTEVESSVLSLTSSLSTASEASSSFSLLSNMTTTNGTLTDTLVVTTSVMQMSPITTTNSTNLINTSLCNNSLTVLNELMSKTLQFNYSTKSIINKIDKSIINEQSIINKINNIQLQENINHIQLINNNNDNQIQIKNNYQSNLVNIREKPIQIVYPFHSTNLSQSGRLIISLSAELAEREARKKRLEGIMSRIKLHSNDNYNQTINNESSMDKLTNTVQDIGEIYHYSKLQQVTTSVLNHITVPPLVLNSLTHSSQEGKCISTSYILPNNINPDKKDHLPESTDELTFHGENDHNNDPDEQEYENKPIQLDSNNDDTIRNRASIIANMLASGRLDRNSRAAEVLITMISKNQSDLNKNKYIENIHKADEVIPD</sequence>